<gene>
    <name evidence="1" type="ORF">EYF80_003398</name>
</gene>
<reference evidence="1 2" key="1">
    <citation type="submission" date="2019-03" db="EMBL/GenBank/DDBJ databases">
        <title>First draft genome of Liparis tanakae, snailfish: a comprehensive survey of snailfish specific genes.</title>
        <authorList>
            <person name="Kim W."/>
            <person name="Song I."/>
            <person name="Jeong J.-H."/>
            <person name="Kim D."/>
            <person name="Kim S."/>
            <person name="Ryu S."/>
            <person name="Song J.Y."/>
            <person name="Lee S.K."/>
        </authorList>
    </citation>
    <scope>NUCLEOTIDE SEQUENCE [LARGE SCALE GENOMIC DNA]</scope>
    <source>
        <tissue evidence="1">Muscle</tissue>
    </source>
</reference>
<protein>
    <submittedName>
        <fullName evidence="1">Uncharacterized protein</fullName>
    </submittedName>
</protein>
<dbReference type="EMBL" id="SRLO01000016">
    <property type="protein sequence ID" value="TNN86313.1"/>
    <property type="molecule type" value="Genomic_DNA"/>
</dbReference>
<evidence type="ECO:0000313" key="1">
    <source>
        <dbReference type="EMBL" id="TNN86313.1"/>
    </source>
</evidence>
<evidence type="ECO:0000313" key="2">
    <source>
        <dbReference type="Proteomes" id="UP000314294"/>
    </source>
</evidence>
<dbReference type="Proteomes" id="UP000314294">
    <property type="component" value="Unassembled WGS sequence"/>
</dbReference>
<name>A0A4Z2J9F9_9TELE</name>
<proteinExistence type="predicted"/>
<keyword evidence="2" id="KW-1185">Reference proteome</keyword>
<comment type="caution">
    <text evidence="1">The sequence shown here is derived from an EMBL/GenBank/DDBJ whole genome shotgun (WGS) entry which is preliminary data.</text>
</comment>
<accession>A0A4Z2J9F9</accession>
<sequence length="141" mass="16124">MYVVSRRLLPVCPPPTFSWLLWAVSDLWVAPRSAVRLATGLMFIPAERQSKYRILPGECLDELLRTDKTQSVLKAENKERKQSGAEAGRSIATALSADTASSYWPRAERRLISRWVICCMARQEYCGRGITQTLGFRWMDR</sequence>
<organism evidence="1 2">
    <name type="scientific">Liparis tanakae</name>
    <name type="common">Tanaka's snailfish</name>
    <dbReference type="NCBI Taxonomy" id="230148"/>
    <lineage>
        <taxon>Eukaryota</taxon>
        <taxon>Metazoa</taxon>
        <taxon>Chordata</taxon>
        <taxon>Craniata</taxon>
        <taxon>Vertebrata</taxon>
        <taxon>Euteleostomi</taxon>
        <taxon>Actinopterygii</taxon>
        <taxon>Neopterygii</taxon>
        <taxon>Teleostei</taxon>
        <taxon>Neoteleostei</taxon>
        <taxon>Acanthomorphata</taxon>
        <taxon>Eupercaria</taxon>
        <taxon>Perciformes</taxon>
        <taxon>Cottioidei</taxon>
        <taxon>Cottales</taxon>
        <taxon>Liparidae</taxon>
        <taxon>Liparis</taxon>
    </lineage>
</organism>
<dbReference type="AlphaFoldDB" id="A0A4Z2J9F9"/>